<feature type="coiled-coil region" evidence="1">
    <location>
        <begin position="242"/>
        <end position="282"/>
    </location>
</feature>
<feature type="compositionally biased region" description="Low complexity" evidence="2">
    <location>
        <begin position="146"/>
        <end position="162"/>
    </location>
</feature>
<evidence type="ECO:0000313" key="4">
    <source>
        <dbReference type="Proteomes" id="UP001497497"/>
    </source>
</evidence>
<comment type="caution">
    <text evidence="3">The sequence shown here is derived from an EMBL/GenBank/DDBJ whole genome shotgun (WGS) entry which is preliminary data.</text>
</comment>
<feature type="region of interest" description="Disordered" evidence="2">
    <location>
        <begin position="116"/>
        <end position="162"/>
    </location>
</feature>
<keyword evidence="1" id="KW-0175">Coiled coil</keyword>
<evidence type="ECO:0000313" key="3">
    <source>
        <dbReference type="EMBL" id="CAL1528519.1"/>
    </source>
</evidence>
<organism evidence="3 4">
    <name type="scientific">Lymnaea stagnalis</name>
    <name type="common">Great pond snail</name>
    <name type="synonym">Helix stagnalis</name>
    <dbReference type="NCBI Taxonomy" id="6523"/>
    <lineage>
        <taxon>Eukaryota</taxon>
        <taxon>Metazoa</taxon>
        <taxon>Spiralia</taxon>
        <taxon>Lophotrochozoa</taxon>
        <taxon>Mollusca</taxon>
        <taxon>Gastropoda</taxon>
        <taxon>Heterobranchia</taxon>
        <taxon>Euthyneura</taxon>
        <taxon>Panpulmonata</taxon>
        <taxon>Hygrophila</taxon>
        <taxon>Lymnaeoidea</taxon>
        <taxon>Lymnaeidae</taxon>
        <taxon>Lymnaea</taxon>
    </lineage>
</organism>
<sequence length="397" mass="45233">MSGLRRSRPEEQDAALNKLLFIKLSLNSNSESEPEQTHFSPSANKNEEDQEVFLATELDGEMKNLFSEISPTLRRHTDQSNSSSPQKYSTFLDKSISHNDLHLSPLQHLDQALQSPTLSPKPLARSKLTTPPAVVKTSPDQAKNFTLSPSKSKTTKSKSVTSSPNLTLKKYFSTQMIMRSDFQQGHTRRGSEPLLDTRSHFQVNQTGVTEQKWAKLRSILVSMQEQPLGMEEIMQSSPPDLLVNLKEKISAQEQLIKLQNELSTLRDNLWQMENELQTAGSERDAALACLHQMQSALNTSDSRNEEYPNVPQDNMINYWEQGVDSLKSSDVTKEEVLDIMEHLIKDFKGQRSYLDRLMMVVMTRAPWMLGEVDKLEGYIYDNDESSFYNDSDEEFMC</sequence>
<dbReference type="AlphaFoldDB" id="A0AAV2H7R6"/>
<evidence type="ECO:0000256" key="1">
    <source>
        <dbReference type="SAM" id="Coils"/>
    </source>
</evidence>
<protein>
    <submittedName>
        <fullName evidence="3">Uncharacterized protein</fullName>
    </submittedName>
</protein>
<name>A0AAV2H7R6_LYMST</name>
<dbReference type="Proteomes" id="UP001497497">
    <property type="component" value="Unassembled WGS sequence"/>
</dbReference>
<gene>
    <name evidence="3" type="ORF">GSLYS_00002689001</name>
</gene>
<feature type="region of interest" description="Disordered" evidence="2">
    <location>
        <begin position="27"/>
        <end position="49"/>
    </location>
</feature>
<accession>A0AAV2H7R6</accession>
<proteinExistence type="predicted"/>
<evidence type="ECO:0000256" key="2">
    <source>
        <dbReference type="SAM" id="MobiDB-lite"/>
    </source>
</evidence>
<reference evidence="3 4" key="1">
    <citation type="submission" date="2024-04" db="EMBL/GenBank/DDBJ databases">
        <authorList>
            <consortium name="Genoscope - CEA"/>
            <person name="William W."/>
        </authorList>
    </citation>
    <scope>NUCLEOTIDE SEQUENCE [LARGE SCALE GENOMIC DNA]</scope>
</reference>
<dbReference type="EMBL" id="CAXITT010000034">
    <property type="protein sequence ID" value="CAL1528519.1"/>
    <property type="molecule type" value="Genomic_DNA"/>
</dbReference>
<keyword evidence="4" id="KW-1185">Reference proteome</keyword>